<feature type="transmembrane region" description="Helical" evidence="2">
    <location>
        <begin position="98"/>
        <end position="116"/>
    </location>
</feature>
<organism evidence="3 4">
    <name type="scientific">Flavobacterium alkalisoli</name>
    <dbReference type="NCBI Taxonomy" id="2602769"/>
    <lineage>
        <taxon>Bacteria</taxon>
        <taxon>Pseudomonadati</taxon>
        <taxon>Bacteroidota</taxon>
        <taxon>Flavobacteriia</taxon>
        <taxon>Flavobacteriales</taxon>
        <taxon>Flavobacteriaceae</taxon>
        <taxon>Flavobacterium</taxon>
    </lineage>
</organism>
<dbReference type="OrthoDB" id="1380920at2"/>
<sequence length="147" mass="15845">MPYKISGKVVGDDGYPIYQQALIAELNNQGQQVANILSSEETGSYVFFAENENSTIRISSPGYKEQIFLAKAVPSEITLYPLDSSVINFTRPKPDRTGLYLALGTLAAVAITAIAIGRKDKKAKAQDSKPKAKPVATAKPKVKTVTV</sequence>
<evidence type="ECO:0000313" key="3">
    <source>
        <dbReference type="EMBL" id="QEE49605.1"/>
    </source>
</evidence>
<dbReference type="Proteomes" id="UP000321222">
    <property type="component" value="Chromosome"/>
</dbReference>
<dbReference type="SUPFAM" id="SSF49464">
    <property type="entry name" value="Carboxypeptidase regulatory domain-like"/>
    <property type="match status" value="1"/>
</dbReference>
<keyword evidence="2" id="KW-0472">Membrane</keyword>
<keyword evidence="3" id="KW-0121">Carboxypeptidase</keyword>
<proteinExistence type="predicted"/>
<keyword evidence="3" id="KW-0645">Protease</keyword>
<evidence type="ECO:0000256" key="1">
    <source>
        <dbReference type="SAM" id="MobiDB-lite"/>
    </source>
</evidence>
<accession>A0A5B9FRT2</accession>
<dbReference type="AlphaFoldDB" id="A0A5B9FRT2"/>
<evidence type="ECO:0000256" key="2">
    <source>
        <dbReference type="SAM" id="Phobius"/>
    </source>
</evidence>
<feature type="compositionally biased region" description="Low complexity" evidence="1">
    <location>
        <begin position="133"/>
        <end position="147"/>
    </location>
</feature>
<gene>
    <name evidence="3" type="ORF">FUA48_08425</name>
</gene>
<evidence type="ECO:0000313" key="4">
    <source>
        <dbReference type="Proteomes" id="UP000321222"/>
    </source>
</evidence>
<keyword evidence="2" id="KW-0812">Transmembrane</keyword>
<feature type="region of interest" description="Disordered" evidence="1">
    <location>
        <begin position="123"/>
        <end position="147"/>
    </location>
</feature>
<keyword evidence="3" id="KW-0378">Hydrolase</keyword>
<dbReference type="KEGG" id="fak:FUA48_08425"/>
<keyword evidence="2" id="KW-1133">Transmembrane helix</keyword>
<name>A0A5B9FRT2_9FLAO</name>
<keyword evidence="4" id="KW-1185">Reference proteome</keyword>
<dbReference type="GO" id="GO:0004180">
    <property type="term" value="F:carboxypeptidase activity"/>
    <property type="evidence" value="ECO:0007669"/>
    <property type="project" value="UniProtKB-KW"/>
</dbReference>
<protein>
    <submittedName>
        <fullName evidence="3">Carboxypeptidase regulatory-like domain-containing protein</fullName>
    </submittedName>
</protein>
<dbReference type="EMBL" id="CP042831">
    <property type="protein sequence ID" value="QEE49605.1"/>
    <property type="molecule type" value="Genomic_DNA"/>
</dbReference>
<dbReference type="RefSeq" id="WP_147583113.1">
    <property type="nucleotide sequence ID" value="NZ_CP042831.1"/>
</dbReference>
<dbReference type="InterPro" id="IPR008969">
    <property type="entry name" value="CarboxyPept-like_regulatory"/>
</dbReference>
<reference evidence="3 4" key="1">
    <citation type="submission" date="2019-08" db="EMBL/GenBank/DDBJ databases">
        <title>Flavobacterium alkalisoli sp. nov., isolated from rhizosphere soil of Suaeda salsa.</title>
        <authorList>
            <person name="Sun J.-Q."/>
            <person name="Xu L."/>
        </authorList>
    </citation>
    <scope>NUCLEOTIDE SEQUENCE [LARGE SCALE GENOMIC DNA]</scope>
    <source>
        <strain evidence="3 4">XS-5</strain>
    </source>
</reference>